<gene>
    <name evidence="18" type="ORF">C7443_11814</name>
</gene>
<dbReference type="EMBL" id="QGTJ01000018">
    <property type="protein sequence ID" value="PWV58382.1"/>
    <property type="molecule type" value="Genomic_DNA"/>
</dbReference>
<feature type="binding site" evidence="14">
    <location>
        <position position="231"/>
    </location>
    <ligand>
        <name>substrate</name>
    </ligand>
</feature>
<keyword evidence="19" id="KW-1185">Reference proteome</keyword>
<feature type="active site" description="Proton acceptor" evidence="13">
    <location>
        <position position="72"/>
    </location>
</feature>
<dbReference type="EC" id="3.4.16.4" evidence="4"/>
<keyword evidence="11" id="KW-0961">Cell wall biogenesis/degradation</keyword>
<dbReference type="InterPro" id="IPR001967">
    <property type="entry name" value="Peptidase_S11_N"/>
</dbReference>
<dbReference type="RefSeq" id="WP_110020587.1">
    <property type="nucleotide sequence ID" value="NZ_QGTJ01000018.1"/>
</dbReference>
<dbReference type="Gene3D" id="2.60.410.10">
    <property type="entry name" value="D-Ala-D-Ala carboxypeptidase, C-terminal domain"/>
    <property type="match status" value="1"/>
</dbReference>
<dbReference type="InterPro" id="IPR037167">
    <property type="entry name" value="Peptidase_S11_C_sf"/>
</dbReference>
<evidence type="ECO:0000256" key="11">
    <source>
        <dbReference type="ARBA" id="ARBA00023316"/>
    </source>
</evidence>
<evidence type="ECO:0000256" key="8">
    <source>
        <dbReference type="ARBA" id="ARBA00022801"/>
    </source>
</evidence>
<keyword evidence="6" id="KW-0645">Protease</keyword>
<evidence type="ECO:0000313" key="19">
    <source>
        <dbReference type="Proteomes" id="UP000246569"/>
    </source>
</evidence>
<feature type="active site" evidence="13">
    <location>
        <position position="129"/>
    </location>
</feature>
<evidence type="ECO:0000256" key="9">
    <source>
        <dbReference type="ARBA" id="ARBA00022960"/>
    </source>
</evidence>
<comment type="catalytic activity">
    <reaction evidence="12">
        <text>Preferential cleavage: (Ac)2-L-Lys-D-Ala-|-D-Ala. Also transpeptidation of peptidyl-alanyl moieties that are N-acyl substituents of D-alanine.</text>
        <dbReference type="EC" id="3.4.16.4"/>
    </reaction>
</comment>
<dbReference type="AlphaFoldDB" id="A0A317MVC3"/>
<feature type="domain" description="Peptidase S11 D-Ala-D-Ala carboxypeptidase A C-terminal" evidence="17">
    <location>
        <begin position="281"/>
        <end position="371"/>
    </location>
</feature>
<proteinExistence type="inferred from homology"/>
<evidence type="ECO:0000256" key="15">
    <source>
        <dbReference type="RuleBase" id="RU004016"/>
    </source>
</evidence>
<dbReference type="SUPFAM" id="SSF56601">
    <property type="entry name" value="beta-lactamase/transpeptidase-like"/>
    <property type="match status" value="1"/>
</dbReference>
<protein>
    <recommendedName>
        <fullName evidence="4">serine-type D-Ala-D-Ala carboxypeptidase</fullName>
        <ecNumber evidence="4">3.4.16.4</ecNumber>
    </recommendedName>
</protein>
<comment type="caution">
    <text evidence="18">The sequence shown here is derived from an EMBL/GenBank/DDBJ whole genome shotgun (WGS) entry which is preliminary data.</text>
</comment>
<dbReference type="InterPro" id="IPR018044">
    <property type="entry name" value="Peptidase_S11"/>
</dbReference>
<evidence type="ECO:0000259" key="17">
    <source>
        <dbReference type="SMART" id="SM00936"/>
    </source>
</evidence>
<dbReference type="GO" id="GO:0071555">
    <property type="term" value="P:cell wall organization"/>
    <property type="evidence" value="ECO:0007669"/>
    <property type="project" value="UniProtKB-KW"/>
</dbReference>
<evidence type="ECO:0000256" key="16">
    <source>
        <dbReference type="SAM" id="SignalP"/>
    </source>
</evidence>
<evidence type="ECO:0000256" key="5">
    <source>
        <dbReference type="ARBA" id="ARBA00022645"/>
    </source>
</evidence>
<keyword evidence="7 16" id="KW-0732">Signal</keyword>
<dbReference type="PANTHER" id="PTHR21581">
    <property type="entry name" value="D-ALANYL-D-ALANINE CARBOXYPEPTIDASE"/>
    <property type="match status" value="1"/>
</dbReference>
<comment type="function">
    <text evidence="1">Removes C-terminal D-alanyl residues from sugar-peptide cell wall precursors.</text>
</comment>
<evidence type="ECO:0000256" key="2">
    <source>
        <dbReference type="ARBA" id="ARBA00004752"/>
    </source>
</evidence>
<dbReference type="GO" id="GO:0006508">
    <property type="term" value="P:proteolysis"/>
    <property type="evidence" value="ECO:0007669"/>
    <property type="project" value="UniProtKB-KW"/>
</dbReference>
<reference evidence="18 19" key="1">
    <citation type="submission" date="2018-05" db="EMBL/GenBank/DDBJ databases">
        <title>Genomic Encyclopedia of Type Strains, Phase IV (KMG-IV): sequencing the most valuable type-strain genomes for metagenomic binning, comparative biology and taxonomic classification.</title>
        <authorList>
            <person name="Goeker M."/>
        </authorList>
    </citation>
    <scope>NUCLEOTIDE SEQUENCE [LARGE SCALE GENOMIC DNA]</scope>
    <source>
        <strain evidence="18 19">DSM 23606</strain>
    </source>
</reference>
<keyword evidence="9" id="KW-0133">Cell shape</keyword>
<evidence type="ECO:0000256" key="4">
    <source>
        <dbReference type="ARBA" id="ARBA00012448"/>
    </source>
</evidence>
<dbReference type="UniPathway" id="UPA00219"/>
<dbReference type="GO" id="GO:0009002">
    <property type="term" value="F:serine-type D-Ala-D-Ala carboxypeptidase activity"/>
    <property type="evidence" value="ECO:0007669"/>
    <property type="project" value="UniProtKB-EC"/>
</dbReference>
<dbReference type="Pfam" id="PF07943">
    <property type="entry name" value="PBP5_C"/>
    <property type="match status" value="1"/>
</dbReference>
<evidence type="ECO:0000256" key="14">
    <source>
        <dbReference type="PIRSR" id="PIRSR618044-2"/>
    </source>
</evidence>
<feature type="active site" description="Acyl-ester intermediate" evidence="13">
    <location>
        <position position="69"/>
    </location>
</feature>
<dbReference type="SUPFAM" id="SSF69189">
    <property type="entry name" value="Penicillin-binding protein associated domain"/>
    <property type="match status" value="1"/>
</dbReference>
<dbReference type="PRINTS" id="PR00725">
    <property type="entry name" value="DADACBPTASE1"/>
</dbReference>
<evidence type="ECO:0000256" key="12">
    <source>
        <dbReference type="ARBA" id="ARBA00034000"/>
    </source>
</evidence>
<evidence type="ECO:0000256" key="1">
    <source>
        <dbReference type="ARBA" id="ARBA00003217"/>
    </source>
</evidence>
<dbReference type="InterPro" id="IPR012338">
    <property type="entry name" value="Beta-lactam/transpept-like"/>
</dbReference>
<dbReference type="PANTHER" id="PTHR21581:SF6">
    <property type="entry name" value="TRAFFICKING PROTEIN PARTICLE COMPLEX SUBUNIT 12"/>
    <property type="match status" value="1"/>
</dbReference>
<dbReference type="Gene3D" id="3.40.710.10">
    <property type="entry name" value="DD-peptidase/beta-lactamase superfamily"/>
    <property type="match status" value="1"/>
</dbReference>
<dbReference type="GO" id="GO:0009252">
    <property type="term" value="P:peptidoglycan biosynthetic process"/>
    <property type="evidence" value="ECO:0007669"/>
    <property type="project" value="UniProtKB-UniPathway"/>
</dbReference>
<sequence>MLSQFASRLLLLTSLLVGSASLAAPAAPSTGTQIPSPPDLPVRAYALMDYHSGKILADKLGDERMEPASITKLMSAYVIYEAMREGKLKGSDDVYVSEKAWRTEGSRMFADVGSHLSVDELLMGMVIQSGNDATVALAEHVAGSEQTFAELMNQWAQKLGMTHSHFVNATGLPDPEHYTTAHDIAILTRALIHDFPNQYVHYSVREYTHNNITQHNRNRLLWQDPTVDGVKTGHTSSAGFCLVSSAKRDDGRMIAVVLGAKLERDRYASSQALLNYGFSFYETRRLYGAGEALTDARVWFGETDKLPLGLAEPLAVNVPKGRGDALKATIEVNPNIEAPVASGTALGKVVVTLDSETVREVPLVALQDVPEGGFFSRLIDHILMLFHKLFG</sequence>
<dbReference type="GO" id="GO:0008360">
    <property type="term" value="P:regulation of cell shape"/>
    <property type="evidence" value="ECO:0007669"/>
    <property type="project" value="UniProtKB-KW"/>
</dbReference>
<keyword evidence="8" id="KW-0378">Hydrolase</keyword>
<accession>A0A317MVC3</accession>
<name>A0A317MVC3_9GAMM</name>
<dbReference type="Proteomes" id="UP000246569">
    <property type="component" value="Unassembled WGS sequence"/>
</dbReference>
<comment type="pathway">
    <text evidence="2">Cell wall biogenesis; peptidoglycan biosynthesis.</text>
</comment>
<dbReference type="InterPro" id="IPR012907">
    <property type="entry name" value="Peptidase_S11_C"/>
</dbReference>
<keyword evidence="10" id="KW-0573">Peptidoglycan synthesis</keyword>
<evidence type="ECO:0000256" key="13">
    <source>
        <dbReference type="PIRSR" id="PIRSR618044-1"/>
    </source>
</evidence>
<dbReference type="SMART" id="SM00936">
    <property type="entry name" value="PBP5_C"/>
    <property type="match status" value="1"/>
</dbReference>
<comment type="similarity">
    <text evidence="3 15">Belongs to the peptidase S11 family.</text>
</comment>
<evidence type="ECO:0000256" key="3">
    <source>
        <dbReference type="ARBA" id="ARBA00007164"/>
    </source>
</evidence>
<evidence type="ECO:0000256" key="6">
    <source>
        <dbReference type="ARBA" id="ARBA00022670"/>
    </source>
</evidence>
<feature type="chain" id="PRO_5016421825" description="serine-type D-Ala-D-Ala carboxypeptidase" evidence="16">
    <location>
        <begin position="27"/>
        <end position="391"/>
    </location>
</feature>
<evidence type="ECO:0000256" key="7">
    <source>
        <dbReference type="ARBA" id="ARBA00022729"/>
    </source>
</evidence>
<dbReference type="OrthoDB" id="9795979at2"/>
<evidence type="ECO:0000313" key="18">
    <source>
        <dbReference type="EMBL" id="PWV58382.1"/>
    </source>
</evidence>
<organism evidence="18 19">
    <name type="scientific">Plasticicumulans acidivorans</name>
    <dbReference type="NCBI Taxonomy" id="886464"/>
    <lineage>
        <taxon>Bacteria</taxon>
        <taxon>Pseudomonadati</taxon>
        <taxon>Pseudomonadota</taxon>
        <taxon>Gammaproteobacteria</taxon>
        <taxon>Candidatus Competibacteraceae</taxon>
        <taxon>Plasticicumulans</taxon>
    </lineage>
</organism>
<dbReference type="Pfam" id="PF00768">
    <property type="entry name" value="Peptidase_S11"/>
    <property type="match status" value="1"/>
</dbReference>
<dbReference type="InterPro" id="IPR015956">
    <property type="entry name" value="Peniciliin-bd_prot_C_sf"/>
</dbReference>
<feature type="signal peptide" evidence="16">
    <location>
        <begin position="1"/>
        <end position="26"/>
    </location>
</feature>
<evidence type="ECO:0000256" key="10">
    <source>
        <dbReference type="ARBA" id="ARBA00022984"/>
    </source>
</evidence>
<keyword evidence="5" id="KW-0121">Carboxypeptidase</keyword>